<evidence type="ECO:0008006" key="3">
    <source>
        <dbReference type="Google" id="ProtNLM"/>
    </source>
</evidence>
<feature type="non-terminal residue" evidence="1">
    <location>
        <position position="1"/>
    </location>
</feature>
<dbReference type="AlphaFoldDB" id="A0AAV5UP33"/>
<evidence type="ECO:0000313" key="1">
    <source>
        <dbReference type="EMBL" id="GMT08812.1"/>
    </source>
</evidence>
<dbReference type="EMBL" id="BTSY01000001">
    <property type="protein sequence ID" value="GMT08812.1"/>
    <property type="molecule type" value="Genomic_DNA"/>
</dbReference>
<accession>A0AAV5UP33</accession>
<name>A0AAV5UP33_9BILA</name>
<evidence type="ECO:0000313" key="2">
    <source>
        <dbReference type="Proteomes" id="UP001432322"/>
    </source>
</evidence>
<protein>
    <recommendedName>
        <fullName evidence="3">Ribosomal protein</fullName>
    </recommendedName>
</protein>
<feature type="non-terminal residue" evidence="1">
    <location>
        <position position="157"/>
    </location>
</feature>
<gene>
    <name evidence="1" type="ORF">PFISCL1PPCAC_109</name>
</gene>
<organism evidence="1 2">
    <name type="scientific">Pristionchus fissidentatus</name>
    <dbReference type="NCBI Taxonomy" id="1538716"/>
    <lineage>
        <taxon>Eukaryota</taxon>
        <taxon>Metazoa</taxon>
        <taxon>Ecdysozoa</taxon>
        <taxon>Nematoda</taxon>
        <taxon>Chromadorea</taxon>
        <taxon>Rhabditida</taxon>
        <taxon>Rhabditina</taxon>
        <taxon>Diplogasteromorpha</taxon>
        <taxon>Diplogasteroidea</taxon>
        <taxon>Neodiplogasteridae</taxon>
        <taxon>Pristionchus</taxon>
    </lineage>
</organism>
<sequence>GKWGSILLEPALEQGLVHPFASLLVSCQRLNIRRPVLELRRVEVAHARHRSVEDVRRARYQNSARVFLRRRALCHKRAQIHQILLQTVRQLRLFFRRSTQFRNEWFHDLLHVGGMTYLEQLQCGGPSGAVLGRSTIRKEKIGRREIRQLLGFFQLSI</sequence>
<reference evidence="1" key="1">
    <citation type="submission" date="2023-10" db="EMBL/GenBank/DDBJ databases">
        <title>Genome assembly of Pristionchus species.</title>
        <authorList>
            <person name="Yoshida K."/>
            <person name="Sommer R.J."/>
        </authorList>
    </citation>
    <scope>NUCLEOTIDE SEQUENCE</scope>
    <source>
        <strain evidence="1">RS5133</strain>
    </source>
</reference>
<keyword evidence="2" id="KW-1185">Reference proteome</keyword>
<proteinExistence type="predicted"/>
<comment type="caution">
    <text evidence="1">The sequence shown here is derived from an EMBL/GenBank/DDBJ whole genome shotgun (WGS) entry which is preliminary data.</text>
</comment>
<dbReference type="Proteomes" id="UP001432322">
    <property type="component" value="Unassembled WGS sequence"/>
</dbReference>